<dbReference type="PANTHER" id="PTHR15892:SF2">
    <property type="entry name" value="LARGE RIBOSOMAL SUBUNIT PROTEIN UL30M"/>
    <property type="match status" value="1"/>
</dbReference>
<protein>
    <recommendedName>
        <fullName evidence="5">Large ribosomal subunit protein uL30</fullName>
    </recommendedName>
</protein>
<dbReference type="EMBL" id="AP024525">
    <property type="protein sequence ID" value="BCT77145.1"/>
    <property type="molecule type" value="Genomic_DNA"/>
</dbReference>
<dbReference type="PIRSF" id="PIRSF002211">
    <property type="entry name" value="Ribosomal_L30_bac-type"/>
    <property type="match status" value="1"/>
</dbReference>
<keyword evidence="3 5" id="KW-0689">Ribosomal protein</keyword>
<accession>A0ABN6FJW3</accession>
<dbReference type="InterPro" id="IPR018038">
    <property type="entry name" value="Ribosomal_uL30_CS"/>
</dbReference>
<dbReference type="HAMAP" id="MF_01371_B">
    <property type="entry name" value="Ribosomal_uL30_B"/>
    <property type="match status" value="1"/>
</dbReference>
<evidence type="ECO:0000259" key="7">
    <source>
        <dbReference type="Pfam" id="PF00327"/>
    </source>
</evidence>
<evidence type="ECO:0000256" key="2">
    <source>
        <dbReference type="ARBA" id="ARBA00011838"/>
    </source>
</evidence>
<evidence type="ECO:0000256" key="5">
    <source>
        <dbReference type="HAMAP-Rule" id="MF_01371"/>
    </source>
</evidence>
<dbReference type="InterPro" id="IPR016082">
    <property type="entry name" value="Ribosomal_uL30_ferredoxin-like"/>
</dbReference>
<keyword evidence="4 5" id="KW-0687">Ribonucleoprotein</keyword>
<dbReference type="Proteomes" id="UP001319861">
    <property type="component" value="Chromosome"/>
</dbReference>
<evidence type="ECO:0000256" key="3">
    <source>
        <dbReference type="ARBA" id="ARBA00022980"/>
    </source>
</evidence>
<evidence type="ECO:0000313" key="9">
    <source>
        <dbReference type="Proteomes" id="UP001319861"/>
    </source>
</evidence>
<dbReference type="CDD" id="cd01658">
    <property type="entry name" value="Ribosomal_L30"/>
    <property type="match status" value="1"/>
</dbReference>
<evidence type="ECO:0000256" key="4">
    <source>
        <dbReference type="ARBA" id="ARBA00023274"/>
    </source>
</evidence>
<name>A0ABN6FJW3_SINCY</name>
<proteinExistence type="inferred from homology"/>
<evidence type="ECO:0000256" key="6">
    <source>
        <dbReference type="RuleBase" id="RU003734"/>
    </source>
</evidence>
<reference evidence="8 9" key="1">
    <citation type="journal article" date="2021" name="J. Biosci. Bioeng.">
        <title>Identification and characterization of a chc gene cluster responsible for the aromatization pathway of cyclohexanecarboxylate degradation in Sinomonas cyclohexanicum ATCC 51369.</title>
        <authorList>
            <person name="Yamamoto T."/>
            <person name="Hasegawa Y."/>
            <person name="Lau P.C.K."/>
            <person name="Iwaki H."/>
        </authorList>
    </citation>
    <scope>NUCLEOTIDE SEQUENCE [LARGE SCALE GENOMIC DNA]</scope>
    <source>
        <strain evidence="8 9">ATCC 51369</strain>
    </source>
</reference>
<evidence type="ECO:0000313" key="8">
    <source>
        <dbReference type="EMBL" id="BCT77145.1"/>
    </source>
</evidence>
<dbReference type="PROSITE" id="PS00634">
    <property type="entry name" value="RIBOSOMAL_L30"/>
    <property type="match status" value="1"/>
</dbReference>
<dbReference type="PANTHER" id="PTHR15892">
    <property type="entry name" value="MITOCHONDRIAL RIBOSOMAL PROTEIN L30"/>
    <property type="match status" value="1"/>
</dbReference>
<comment type="similarity">
    <text evidence="1 5 6">Belongs to the universal ribosomal protein uL30 family.</text>
</comment>
<keyword evidence="9" id="KW-1185">Reference proteome</keyword>
<sequence length="68" mass="7334">MAKNLAPSDATLEITQIKGVIGAKQNQRETLRSLGLKRIGHTVTRKADAVTVGMVNTVPHLVKVEEAK</sequence>
<feature type="domain" description="Large ribosomal subunit protein uL30-like ferredoxin-like fold" evidence="7">
    <location>
        <begin position="13"/>
        <end position="62"/>
    </location>
</feature>
<dbReference type="InterPro" id="IPR036919">
    <property type="entry name" value="Ribo_uL30_ferredoxin-like_sf"/>
</dbReference>
<dbReference type="RefSeq" id="WP_229229883.1">
    <property type="nucleotide sequence ID" value="NZ_AP024525.1"/>
</dbReference>
<organism evidence="8 9">
    <name type="scientific">Sinomonas cyclohexanicum</name>
    <name type="common">Corynebacterium cyclohexanicum</name>
    <dbReference type="NCBI Taxonomy" id="322009"/>
    <lineage>
        <taxon>Bacteria</taxon>
        <taxon>Bacillati</taxon>
        <taxon>Actinomycetota</taxon>
        <taxon>Actinomycetes</taxon>
        <taxon>Micrococcales</taxon>
        <taxon>Micrococcaceae</taxon>
        <taxon>Sinomonas</taxon>
    </lineage>
</organism>
<dbReference type="InterPro" id="IPR005996">
    <property type="entry name" value="Ribosomal_uL30_bac-type"/>
</dbReference>
<dbReference type="SUPFAM" id="SSF55129">
    <property type="entry name" value="Ribosomal protein L30p/L7e"/>
    <property type="match status" value="1"/>
</dbReference>
<dbReference type="Gene3D" id="3.30.1390.20">
    <property type="entry name" value="Ribosomal protein L30, ferredoxin-like fold domain"/>
    <property type="match status" value="1"/>
</dbReference>
<dbReference type="NCBIfam" id="TIGR01308">
    <property type="entry name" value="rpmD_bact"/>
    <property type="match status" value="1"/>
</dbReference>
<comment type="subunit">
    <text evidence="2 5">Part of the 50S ribosomal subunit.</text>
</comment>
<dbReference type="GO" id="GO:0005840">
    <property type="term" value="C:ribosome"/>
    <property type="evidence" value="ECO:0007669"/>
    <property type="project" value="UniProtKB-KW"/>
</dbReference>
<evidence type="ECO:0000256" key="1">
    <source>
        <dbReference type="ARBA" id="ARBA00007594"/>
    </source>
</evidence>
<gene>
    <name evidence="5 8" type="primary">rpmD</name>
    <name evidence="8" type="ORF">SCMU_29870</name>
</gene>
<dbReference type="Pfam" id="PF00327">
    <property type="entry name" value="Ribosomal_L30"/>
    <property type="match status" value="1"/>
</dbReference>